<dbReference type="AlphaFoldDB" id="A0A8E1WL33"/>
<accession>A0A8E1WL33</accession>
<evidence type="ECO:0000313" key="3">
    <source>
        <dbReference type="Proteomes" id="UP000532373"/>
    </source>
</evidence>
<evidence type="ECO:0000313" key="2">
    <source>
        <dbReference type="EMBL" id="MBB6469077.1"/>
    </source>
</evidence>
<dbReference type="Proteomes" id="UP000532373">
    <property type="component" value="Unassembled WGS sequence"/>
</dbReference>
<comment type="caution">
    <text evidence="2">The sequence shown here is derived from an EMBL/GenBank/DDBJ whole genome shotgun (WGS) entry which is preliminary data.</text>
</comment>
<proteinExistence type="predicted"/>
<feature type="domain" description="Protein NO VEIN C-terminal" evidence="1">
    <location>
        <begin position="142"/>
        <end position="228"/>
    </location>
</feature>
<evidence type="ECO:0000259" key="1">
    <source>
        <dbReference type="Pfam" id="PF13020"/>
    </source>
</evidence>
<dbReference type="Pfam" id="PF13020">
    <property type="entry name" value="NOV_C"/>
    <property type="match status" value="1"/>
</dbReference>
<organism evidence="2 3">
    <name type="scientific">Aminobacter carboxidus</name>
    <dbReference type="NCBI Taxonomy" id="376165"/>
    <lineage>
        <taxon>Bacteria</taxon>
        <taxon>Pseudomonadati</taxon>
        <taxon>Pseudomonadota</taxon>
        <taxon>Alphaproteobacteria</taxon>
        <taxon>Hyphomicrobiales</taxon>
        <taxon>Phyllobacteriaceae</taxon>
        <taxon>Aminobacter</taxon>
    </lineage>
</organism>
<dbReference type="EMBL" id="JACHGI010000014">
    <property type="protein sequence ID" value="MBB6469077.1"/>
    <property type="molecule type" value="Genomic_DNA"/>
</dbReference>
<reference evidence="2 3" key="1">
    <citation type="submission" date="2020-08" db="EMBL/GenBank/DDBJ databases">
        <title>Genomic Encyclopedia of Type Strains, Phase IV (KMG-IV): sequencing the most valuable type-strain genomes for metagenomic binning, comparative biology and taxonomic classification.</title>
        <authorList>
            <person name="Goeker M."/>
        </authorList>
    </citation>
    <scope>NUCLEOTIDE SEQUENCE [LARGE SCALE GENOMIC DNA]</scope>
    <source>
        <strain evidence="2 3">DSM 17454</strain>
    </source>
</reference>
<name>A0A8E1WL33_9HYPH</name>
<gene>
    <name evidence="2" type="ORF">HNQ96_004966</name>
</gene>
<dbReference type="RefSeq" id="WP_184772146.1">
    <property type="nucleotide sequence ID" value="NZ_JACHGI010000014.1"/>
</dbReference>
<protein>
    <recommendedName>
        <fullName evidence="1">Protein NO VEIN C-terminal domain-containing protein</fullName>
    </recommendedName>
</protein>
<dbReference type="InterPro" id="IPR024975">
    <property type="entry name" value="NOV_C"/>
</dbReference>
<sequence length="261" mass="29855">MSAFVALIGLRRYLRDHPNTPVDEAANSLQRSDADLAAADFQGALRLHSQFSVEIDFSDPVKGLRAGLGVLIDAHRPWWCRFFPYGRQRLATSLTQDELQTFRSAGLYEDFPQADVVAWWDAFASLMRSAEDERLNTQGRHAERLSLEYERERLNKLGISEEPRWIALDDNSAGYDLQSYERTEYGLKNLLIEVKSSQRHPPRMILTRGEWKAAAQYGDAYIFHLWQLPAEELTVLTVADIAQHVPQDQGKGSWTELEISF</sequence>